<name>A0ABT3Q8R2_9PROT</name>
<evidence type="ECO:0000313" key="6">
    <source>
        <dbReference type="EMBL" id="MCX2561668.1"/>
    </source>
</evidence>
<accession>A0ABT3Q8R2</accession>
<evidence type="ECO:0000256" key="4">
    <source>
        <dbReference type="ARBA" id="ARBA00023004"/>
    </source>
</evidence>
<dbReference type="RefSeq" id="WP_166122281.1">
    <property type="nucleotide sequence ID" value="NZ_JAPIUX010000012.1"/>
</dbReference>
<keyword evidence="7" id="KW-1185">Reference proteome</keyword>
<dbReference type="SUPFAM" id="SSF51197">
    <property type="entry name" value="Clavaminate synthase-like"/>
    <property type="match status" value="1"/>
</dbReference>
<dbReference type="Proteomes" id="UP001526446">
    <property type="component" value="Unassembled WGS sequence"/>
</dbReference>
<comment type="cofactor">
    <cofactor evidence="1">
        <name>Fe(2+)</name>
        <dbReference type="ChEBI" id="CHEBI:29033"/>
    </cofactor>
</comment>
<keyword evidence="3" id="KW-0560">Oxidoreductase</keyword>
<dbReference type="PROSITE" id="PS51184">
    <property type="entry name" value="JMJC"/>
    <property type="match status" value="1"/>
</dbReference>
<comment type="caution">
    <text evidence="6">The sequence shown here is derived from an EMBL/GenBank/DDBJ whole genome shotgun (WGS) entry which is preliminary data.</text>
</comment>
<gene>
    <name evidence="6" type="ORF">OQ252_09710</name>
</gene>
<proteinExistence type="predicted"/>
<evidence type="ECO:0000313" key="7">
    <source>
        <dbReference type="Proteomes" id="UP001526446"/>
    </source>
</evidence>
<evidence type="ECO:0000256" key="1">
    <source>
        <dbReference type="ARBA" id="ARBA00001954"/>
    </source>
</evidence>
<dbReference type="EMBL" id="JAPIUX010000012">
    <property type="protein sequence ID" value="MCX2561668.1"/>
    <property type="molecule type" value="Genomic_DNA"/>
</dbReference>
<dbReference type="Pfam" id="PF13621">
    <property type="entry name" value="Cupin_8"/>
    <property type="match status" value="1"/>
</dbReference>
<sequence length="344" mass="39134">MTQQIFPDHMKSWIAENLAQGCSTQQIKTYLLNTAYPEDLVDQEILAASTSPYLPAVRAYSRLLKRRDSLLKTLDFYWNLNSDHKELIRKPLPFYADFIKDYLSQNRPGLFSGAFEHWPARGWTPKLLEEKIGPDTQVPVQSGRNSDPNYDENNPQHGAMMACRDFISLVENSVGNDVYLTAVNFALDKPEFGFVREDIGSIGDGYITPTPVPKSIFLWMGPAGVVTSMHQDLNHILFCQIYGRKTFRLYPAIQVPYMYNHRVVYSPVNPVQPDLERHPLFENANGIEITVEAGDMLYIPIGWWHHVVGETASISVSLTDLVDMPNHFVDYPYNVFSGVEPVES</sequence>
<evidence type="ECO:0000256" key="3">
    <source>
        <dbReference type="ARBA" id="ARBA00023002"/>
    </source>
</evidence>
<dbReference type="PANTHER" id="PTHR12461">
    <property type="entry name" value="HYPOXIA-INDUCIBLE FACTOR 1 ALPHA INHIBITOR-RELATED"/>
    <property type="match status" value="1"/>
</dbReference>
<keyword evidence="4" id="KW-0408">Iron</keyword>
<keyword evidence="2" id="KW-0479">Metal-binding</keyword>
<organism evidence="6 7">
    <name type="scientific">Acetobacter farinalis</name>
    <dbReference type="NCBI Taxonomy" id="1260984"/>
    <lineage>
        <taxon>Bacteria</taxon>
        <taxon>Pseudomonadati</taxon>
        <taxon>Pseudomonadota</taxon>
        <taxon>Alphaproteobacteria</taxon>
        <taxon>Acetobacterales</taxon>
        <taxon>Acetobacteraceae</taxon>
        <taxon>Acetobacter</taxon>
    </lineage>
</organism>
<dbReference type="InterPro" id="IPR003347">
    <property type="entry name" value="JmjC_dom"/>
</dbReference>
<feature type="domain" description="JmjC" evidence="5">
    <location>
        <begin position="178"/>
        <end position="337"/>
    </location>
</feature>
<dbReference type="Gene3D" id="2.60.120.650">
    <property type="entry name" value="Cupin"/>
    <property type="match status" value="1"/>
</dbReference>
<dbReference type="PANTHER" id="PTHR12461:SF106">
    <property type="entry name" value="BIFUNCTIONAL PEPTIDASE AND ARGINYL-HYDROXYLASE JMJD5"/>
    <property type="match status" value="1"/>
</dbReference>
<reference evidence="6 7" key="1">
    <citation type="submission" date="2022-11" db="EMBL/GenBank/DDBJ databases">
        <title>Genome sequencing of Acetobacter type strain.</title>
        <authorList>
            <person name="Heo J."/>
            <person name="Lee D."/>
            <person name="Han B.-H."/>
            <person name="Hong S.-B."/>
            <person name="Kwon S.-W."/>
        </authorList>
    </citation>
    <scope>NUCLEOTIDE SEQUENCE [LARGE SCALE GENOMIC DNA]</scope>
    <source>
        <strain evidence="6 7">KACC 21251</strain>
    </source>
</reference>
<evidence type="ECO:0000259" key="5">
    <source>
        <dbReference type="PROSITE" id="PS51184"/>
    </source>
</evidence>
<dbReference type="InterPro" id="IPR041667">
    <property type="entry name" value="Cupin_8"/>
</dbReference>
<evidence type="ECO:0000256" key="2">
    <source>
        <dbReference type="ARBA" id="ARBA00022723"/>
    </source>
</evidence>
<dbReference type="SMART" id="SM00558">
    <property type="entry name" value="JmjC"/>
    <property type="match status" value="1"/>
</dbReference>
<protein>
    <submittedName>
        <fullName evidence="6">Cupin-like domain-containing protein</fullName>
    </submittedName>
</protein>